<gene>
    <name evidence="2" type="ORF">RFI_03820</name>
</gene>
<reference evidence="2 3" key="1">
    <citation type="journal article" date="2013" name="Curr. Biol.">
        <title>The Genome of the Foraminiferan Reticulomyxa filosa.</title>
        <authorList>
            <person name="Glockner G."/>
            <person name="Hulsmann N."/>
            <person name="Schleicher M."/>
            <person name="Noegel A.A."/>
            <person name="Eichinger L."/>
            <person name="Gallinger C."/>
            <person name="Pawlowski J."/>
            <person name="Sierra R."/>
            <person name="Euteneuer U."/>
            <person name="Pillet L."/>
            <person name="Moustafa A."/>
            <person name="Platzer M."/>
            <person name="Groth M."/>
            <person name="Szafranski K."/>
            <person name="Schliwa M."/>
        </authorList>
    </citation>
    <scope>NUCLEOTIDE SEQUENCE [LARGE SCALE GENOMIC DNA]</scope>
</reference>
<dbReference type="AlphaFoldDB" id="X6P592"/>
<organism evidence="2 3">
    <name type="scientific">Reticulomyxa filosa</name>
    <dbReference type="NCBI Taxonomy" id="46433"/>
    <lineage>
        <taxon>Eukaryota</taxon>
        <taxon>Sar</taxon>
        <taxon>Rhizaria</taxon>
        <taxon>Retaria</taxon>
        <taxon>Foraminifera</taxon>
        <taxon>Monothalamids</taxon>
        <taxon>Reticulomyxidae</taxon>
        <taxon>Reticulomyxa</taxon>
    </lineage>
</organism>
<protein>
    <submittedName>
        <fullName evidence="2">Uncharacterized protein</fullName>
    </submittedName>
</protein>
<sequence length="111" mass="13328">MKYNEKEHEQKTPKCSIYNFGYVEEQKQRRKEEITNPESNKVVLFKNVSIRESEQEIKETLEELGFTNGQIPEMMTFFQQFAIAFQQQQDNLDVFEKELKEARKVSHLEFT</sequence>
<dbReference type="Proteomes" id="UP000023152">
    <property type="component" value="Unassembled WGS sequence"/>
</dbReference>
<proteinExistence type="predicted"/>
<evidence type="ECO:0000256" key="1">
    <source>
        <dbReference type="SAM" id="Coils"/>
    </source>
</evidence>
<keyword evidence="1" id="KW-0175">Coiled coil</keyword>
<keyword evidence="3" id="KW-1185">Reference proteome</keyword>
<evidence type="ECO:0000313" key="2">
    <source>
        <dbReference type="EMBL" id="ETO33288.1"/>
    </source>
</evidence>
<dbReference type="EMBL" id="ASPP01003520">
    <property type="protein sequence ID" value="ETO33288.1"/>
    <property type="molecule type" value="Genomic_DNA"/>
</dbReference>
<name>X6P592_RETFI</name>
<feature type="coiled-coil region" evidence="1">
    <location>
        <begin position="50"/>
        <end position="105"/>
    </location>
</feature>
<accession>X6P592</accession>
<comment type="caution">
    <text evidence="2">The sequence shown here is derived from an EMBL/GenBank/DDBJ whole genome shotgun (WGS) entry which is preliminary data.</text>
</comment>
<evidence type="ECO:0000313" key="3">
    <source>
        <dbReference type="Proteomes" id="UP000023152"/>
    </source>
</evidence>